<organism evidence="3 4">
    <name type="scientific">Protomyces lactucae-debilis</name>
    <dbReference type="NCBI Taxonomy" id="2754530"/>
    <lineage>
        <taxon>Eukaryota</taxon>
        <taxon>Fungi</taxon>
        <taxon>Dikarya</taxon>
        <taxon>Ascomycota</taxon>
        <taxon>Taphrinomycotina</taxon>
        <taxon>Taphrinomycetes</taxon>
        <taxon>Taphrinales</taxon>
        <taxon>Protomycetaceae</taxon>
        <taxon>Protomyces</taxon>
    </lineage>
</organism>
<dbReference type="STRING" id="56484.A0A1Y2FVW1"/>
<evidence type="ECO:0000313" key="4">
    <source>
        <dbReference type="Proteomes" id="UP000193685"/>
    </source>
</evidence>
<comment type="caution">
    <text evidence="3">The sequence shown here is derived from an EMBL/GenBank/DDBJ whole genome shotgun (WGS) entry which is preliminary data.</text>
</comment>
<dbReference type="SUPFAM" id="SSF49879">
    <property type="entry name" value="SMAD/FHA domain"/>
    <property type="match status" value="1"/>
</dbReference>
<dbReference type="OMA" id="KIPTANW"/>
<dbReference type="Proteomes" id="UP000193685">
    <property type="component" value="Unassembled WGS sequence"/>
</dbReference>
<reference evidence="3 4" key="1">
    <citation type="submission" date="2016-07" db="EMBL/GenBank/DDBJ databases">
        <title>Pervasive Adenine N6-methylation of Active Genes in Fungi.</title>
        <authorList>
            <consortium name="DOE Joint Genome Institute"/>
            <person name="Mondo S.J."/>
            <person name="Dannebaum R.O."/>
            <person name="Kuo R.C."/>
            <person name="Labutti K."/>
            <person name="Haridas S."/>
            <person name="Kuo A."/>
            <person name="Salamov A."/>
            <person name="Ahrendt S.R."/>
            <person name="Lipzen A."/>
            <person name="Sullivan W."/>
            <person name="Andreopoulos W.B."/>
            <person name="Clum A."/>
            <person name="Lindquist E."/>
            <person name="Daum C."/>
            <person name="Ramamoorthy G.K."/>
            <person name="Gryganskyi A."/>
            <person name="Culley D."/>
            <person name="Magnuson J.K."/>
            <person name="James T.Y."/>
            <person name="O'Malley M.A."/>
            <person name="Stajich J.E."/>
            <person name="Spatafora J.W."/>
            <person name="Visel A."/>
            <person name="Grigoriev I.V."/>
        </authorList>
    </citation>
    <scope>NUCLEOTIDE SEQUENCE [LARGE SCALE GENOMIC DNA]</scope>
    <source>
        <strain evidence="3 4">12-1054</strain>
    </source>
</reference>
<dbReference type="InterPro" id="IPR050923">
    <property type="entry name" value="Cell_Proc_Reg/RNA_Proc"/>
</dbReference>
<keyword evidence="4" id="KW-1185">Reference proteome</keyword>
<dbReference type="RefSeq" id="XP_040728182.1">
    <property type="nucleotide sequence ID" value="XM_040871844.1"/>
</dbReference>
<dbReference type="EMBL" id="MCFI01000001">
    <property type="protein sequence ID" value="ORY87687.1"/>
    <property type="molecule type" value="Genomic_DNA"/>
</dbReference>
<gene>
    <name evidence="3" type="ORF">BCR37DRAFT_401583</name>
</gene>
<dbReference type="PANTHER" id="PTHR23308">
    <property type="entry name" value="NUCLEAR INHIBITOR OF PROTEIN PHOSPHATASE-1"/>
    <property type="match status" value="1"/>
</dbReference>
<dbReference type="AlphaFoldDB" id="A0A1Y2FVW1"/>
<sequence>MGRDGHQQPDVLPEEEREKPNYSLSGALAAESNTKQGTVLKYHEPAEAAKPATPWRLYVYRGKELKDTLHLSQQSAYLLGRDAAVADIPLEDGSCSKQHAVLQFRQVGKKDAYGTMQRSVRPYLIDLGSTNGTYVNREEIPSERYYEVLSGDSLAFGDLDCDFVLLAET</sequence>
<dbReference type="OrthoDB" id="444265at2759"/>
<accession>A0A1Y2FVW1</accession>
<name>A0A1Y2FVW1_PROLT</name>
<dbReference type="PROSITE" id="PS50006">
    <property type="entry name" value="FHA_DOMAIN"/>
    <property type="match status" value="1"/>
</dbReference>
<dbReference type="InterPro" id="IPR008984">
    <property type="entry name" value="SMAD_FHA_dom_sf"/>
</dbReference>
<feature type="domain" description="FHA" evidence="2">
    <location>
        <begin position="77"/>
        <end position="140"/>
    </location>
</feature>
<dbReference type="InterPro" id="IPR000253">
    <property type="entry name" value="FHA_dom"/>
</dbReference>
<proteinExistence type="predicted"/>
<evidence type="ECO:0000256" key="1">
    <source>
        <dbReference type="SAM" id="MobiDB-lite"/>
    </source>
</evidence>
<dbReference type="Gene3D" id="2.60.200.20">
    <property type="match status" value="1"/>
</dbReference>
<evidence type="ECO:0000259" key="2">
    <source>
        <dbReference type="PROSITE" id="PS50006"/>
    </source>
</evidence>
<dbReference type="Pfam" id="PF00498">
    <property type="entry name" value="FHA"/>
    <property type="match status" value="1"/>
</dbReference>
<dbReference type="SMART" id="SM00240">
    <property type="entry name" value="FHA"/>
    <property type="match status" value="1"/>
</dbReference>
<evidence type="ECO:0000313" key="3">
    <source>
        <dbReference type="EMBL" id="ORY87687.1"/>
    </source>
</evidence>
<protein>
    <submittedName>
        <fullName evidence="3">SMAD/FHA domain-containing protein</fullName>
    </submittedName>
</protein>
<feature type="region of interest" description="Disordered" evidence="1">
    <location>
        <begin position="1"/>
        <end position="27"/>
    </location>
</feature>
<dbReference type="GeneID" id="63788443"/>